<keyword evidence="7 9" id="KW-0808">Transferase</keyword>
<sequence>MNKLNLKNGRNMSMLMDFYELTMSNGYFLDGMGDTTAYFDMFFRKIPEDGGYAIMAGLEQVIEYIEGLKFDEDDIEYLRGLNTFDERFLNYLQNFKFTGSVYAIPEGTLIFPGEPILTVKAPVKEAQLLETMILLTINHQSLIATKTSRIVRAADGRPVMEFGSRRAQGPDGAMFGARASYIGGAAATAATIVGEEFGMPVAGTMAHSWVQFYDDEYTAFKKYSEMYPDNSVLLVDTYSVLNSGVPNAIRVAKEVLEPMGKRLKGIRLDSGDIAYLTRKARKMLDDAGLTDCKIVVSNSLDEHIITSILQQGAQIDSFGVGERLITSKSEPVFGGVYKLAAVENDEGQIIPKIKISENVEKITNPGFKKVYRFFDKDTHKALGDVITMADEVINDKEPYTIFDPVYTWKKKTLTNYYVMELQQEIFRDGKLVYNSPTLEETRNYTKLQLDNLWDEVKRFENPHTYYIDLSKKLWNVKNELITKLKGEK</sequence>
<feature type="domain" description="Nicotinate phosphoribosyltransferase N-terminal" evidence="11">
    <location>
        <begin position="14"/>
        <end position="138"/>
    </location>
</feature>
<name>A0A7X2MYL3_9CLOT</name>
<dbReference type="InterPro" id="IPR006405">
    <property type="entry name" value="Nic_PRibTrfase_pncB"/>
</dbReference>
<comment type="catalytic activity">
    <reaction evidence="8 9">
        <text>5-phospho-alpha-D-ribose 1-diphosphate + nicotinate + ATP + H2O = nicotinate beta-D-ribonucleotide + ADP + phosphate + diphosphate</text>
        <dbReference type="Rhea" id="RHEA:36163"/>
        <dbReference type="ChEBI" id="CHEBI:15377"/>
        <dbReference type="ChEBI" id="CHEBI:30616"/>
        <dbReference type="ChEBI" id="CHEBI:32544"/>
        <dbReference type="ChEBI" id="CHEBI:33019"/>
        <dbReference type="ChEBI" id="CHEBI:43474"/>
        <dbReference type="ChEBI" id="CHEBI:57502"/>
        <dbReference type="ChEBI" id="CHEBI:58017"/>
        <dbReference type="ChEBI" id="CHEBI:456216"/>
        <dbReference type="EC" id="6.3.4.21"/>
    </reaction>
</comment>
<keyword evidence="13" id="KW-0328">Glycosyltransferase</keyword>
<dbReference type="InterPro" id="IPR040727">
    <property type="entry name" value="NAPRTase_N"/>
</dbReference>
<dbReference type="Pfam" id="PF04095">
    <property type="entry name" value="NAPRTase"/>
    <property type="match status" value="1"/>
</dbReference>
<evidence type="ECO:0000256" key="4">
    <source>
        <dbReference type="ARBA" id="ARBA00022553"/>
    </source>
</evidence>
<evidence type="ECO:0000256" key="1">
    <source>
        <dbReference type="ARBA" id="ARBA00004952"/>
    </source>
</evidence>
<dbReference type="SUPFAM" id="SSF54675">
    <property type="entry name" value="Nicotinate/Quinolinate PRTase N-terminal domain-like"/>
    <property type="match status" value="1"/>
</dbReference>
<dbReference type="InterPro" id="IPR041619">
    <property type="entry name" value="NAPRTase_C"/>
</dbReference>
<feature type="domain" description="Nicotinate/nicotinamide phosphoribosyltransferase" evidence="10">
    <location>
        <begin position="160"/>
        <end position="338"/>
    </location>
</feature>
<dbReference type="SUPFAM" id="SSF51690">
    <property type="entry name" value="Nicotinate/Quinolinate PRTase C-terminal domain-like"/>
    <property type="match status" value="1"/>
</dbReference>
<feature type="domain" description="Nicotinate phosphoribosyltransferase C-terminal" evidence="12">
    <location>
        <begin position="368"/>
        <end position="477"/>
    </location>
</feature>
<dbReference type="NCBIfam" id="TIGR01513">
    <property type="entry name" value="NAPRTase_put"/>
    <property type="match status" value="1"/>
</dbReference>
<dbReference type="EC" id="6.3.4.21" evidence="3 9"/>
<evidence type="ECO:0000313" key="14">
    <source>
        <dbReference type="Proteomes" id="UP000460287"/>
    </source>
</evidence>
<dbReference type="FunFam" id="3.20.20.70:FF:000076">
    <property type="entry name" value="Nicotinate phosphoribosyltransferase"/>
    <property type="match status" value="1"/>
</dbReference>
<dbReference type="GO" id="GO:0005829">
    <property type="term" value="C:cytosol"/>
    <property type="evidence" value="ECO:0007669"/>
    <property type="project" value="TreeGrafter"/>
</dbReference>
<dbReference type="NCBIfam" id="NF006695">
    <property type="entry name" value="PRK09243.1-2"/>
    <property type="match status" value="1"/>
</dbReference>
<comment type="PTM">
    <text evidence="9">Transiently phosphorylated on a His residue during the reaction cycle. Phosphorylation strongly increases the affinity for substrates and increases the rate of nicotinate D-ribonucleotide production. Dephosphorylation regenerates the low-affinity form of the enzyme, leading to product release.</text>
</comment>
<dbReference type="EMBL" id="VULX01000011">
    <property type="protein sequence ID" value="MSR91491.1"/>
    <property type="molecule type" value="Genomic_DNA"/>
</dbReference>
<organism evidence="13 14">
    <name type="scientific">Inconstantimicrobium porci</name>
    <dbReference type="NCBI Taxonomy" id="2652291"/>
    <lineage>
        <taxon>Bacteria</taxon>
        <taxon>Bacillati</taxon>
        <taxon>Bacillota</taxon>
        <taxon>Clostridia</taxon>
        <taxon>Eubacteriales</taxon>
        <taxon>Clostridiaceae</taxon>
        <taxon>Inconstantimicrobium</taxon>
    </lineage>
</organism>
<comment type="similarity">
    <text evidence="2 9">Belongs to the NAPRTase family.</text>
</comment>
<dbReference type="InterPro" id="IPR041525">
    <property type="entry name" value="N/Namide_PRibTrfase"/>
</dbReference>
<evidence type="ECO:0000313" key="13">
    <source>
        <dbReference type="EMBL" id="MSR91491.1"/>
    </source>
</evidence>
<comment type="function">
    <text evidence="9">Catalyzes the first step in the biosynthesis of NAD from nicotinic acid, the ATP-dependent synthesis of beta-nicotinate D-ribonucleotide from nicotinate and 5-phospho-D-ribose 1-phosphate.</text>
</comment>
<keyword evidence="5 9" id="KW-0436">Ligase</keyword>
<dbReference type="PANTHER" id="PTHR11098:SF1">
    <property type="entry name" value="NICOTINATE PHOSPHORIBOSYLTRANSFERASE"/>
    <property type="match status" value="1"/>
</dbReference>
<dbReference type="Gene3D" id="3.20.140.10">
    <property type="entry name" value="nicotinate phosphoribosyltransferase"/>
    <property type="match status" value="1"/>
</dbReference>
<evidence type="ECO:0000259" key="10">
    <source>
        <dbReference type="Pfam" id="PF04095"/>
    </source>
</evidence>
<dbReference type="Pfam" id="PF17956">
    <property type="entry name" value="NAPRTase_C"/>
    <property type="match status" value="1"/>
</dbReference>
<accession>A0A7X2MYL3</accession>
<dbReference type="GO" id="GO:0034355">
    <property type="term" value="P:NAD+ biosynthetic process via the salvage pathway"/>
    <property type="evidence" value="ECO:0007669"/>
    <property type="project" value="TreeGrafter"/>
</dbReference>
<dbReference type="UniPathway" id="UPA00253">
    <property type="reaction ID" value="UER00457"/>
</dbReference>
<dbReference type="PIRSF" id="PIRSF000484">
    <property type="entry name" value="NAPRT"/>
    <property type="match status" value="1"/>
</dbReference>
<dbReference type="RefSeq" id="WP_154531382.1">
    <property type="nucleotide sequence ID" value="NZ_JAQXTV010000015.1"/>
</dbReference>
<dbReference type="Gene3D" id="3.20.20.70">
    <property type="entry name" value="Aldolase class I"/>
    <property type="match status" value="1"/>
</dbReference>
<dbReference type="NCBIfam" id="NF009131">
    <property type="entry name" value="PRK12484.1"/>
    <property type="match status" value="1"/>
</dbReference>
<evidence type="ECO:0000256" key="7">
    <source>
        <dbReference type="ARBA" id="ARBA00022679"/>
    </source>
</evidence>
<comment type="caution">
    <text evidence="13">The sequence shown here is derived from an EMBL/GenBank/DDBJ whole genome shotgun (WGS) entry which is preliminary data.</text>
</comment>
<reference evidence="13 14" key="1">
    <citation type="submission" date="2019-08" db="EMBL/GenBank/DDBJ databases">
        <title>In-depth cultivation of the pig gut microbiome towards novel bacterial diversity and tailored functional studies.</title>
        <authorList>
            <person name="Wylensek D."/>
            <person name="Hitch T.C.A."/>
            <person name="Clavel T."/>
        </authorList>
    </citation>
    <scope>NUCLEOTIDE SEQUENCE [LARGE SCALE GENOMIC DNA]</scope>
    <source>
        <strain evidence="13 14">WCA-383-APC-5B</strain>
    </source>
</reference>
<evidence type="ECO:0000256" key="9">
    <source>
        <dbReference type="RuleBase" id="RU365100"/>
    </source>
</evidence>
<comment type="pathway">
    <text evidence="1 9">Cofactor biosynthesis; NAD(+) biosynthesis; nicotinate D-ribonucleotide from nicotinate: step 1/1.</text>
</comment>
<evidence type="ECO:0000259" key="11">
    <source>
        <dbReference type="Pfam" id="PF17767"/>
    </source>
</evidence>
<dbReference type="InterPro" id="IPR036068">
    <property type="entry name" value="Nicotinate_pribotase-like_C"/>
</dbReference>
<dbReference type="Proteomes" id="UP000460287">
    <property type="component" value="Unassembled WGS sequence"/>
</dbReference>
<evidence type="ECO:0000256" key="6">
    <source>
        <dbReference type="ARBA" id="ARBA00022642"/>
    </source>
</evidence>
<keyword evidence="6 9" id="KW-0662">Pyridine nucleotide biosynthesis</keyword>
<evidence type="ECO:0000259" key="12">
    <source>
        <dbReference type="Pfam" id="PF17956"/>
    </source>
</evidence>
<dbReference type="CDD" id="cd01570">
    <property type="entry name" value="NAPRTase_A"/>
    <property type="match status" value="1"/>
</dbReference>
<dbReference type="AlphaFoldDB" id="A0A7X2MYL3"/>
<dbReference type="Pfam" id="PF17767">
    <property type="entry name" value="NAPRTase_N"/>
    <property type="match status" value="1"/>
</dbReference>
<dbReference type="GO" id="GO:0004516">
    <property type="term" value="F:nicotinate phosphoribosyltransferase activity"/>
    <property type="evidence" value="ECO:0007669"/>
    <property type="project" value="UniProtKB-UniRule"/>
</dbReference>
<gene>
    <name evidence="13" type="ORF">FYJ33_08730</name>
</gene>
<keyword evidence="14" id="KW-1185">Reference proteome</keyword>
<evidence type="ECO:0000256" key="5">
    <source>
        <dbReference type="ARBA" id="ARBA00022598"/>
    </source>
</evidence>
<dbReference type="GO" id="GO:0047280">
    <property type="term" value="F:nicotinamide phosphoribosyltransferase activity"/>
    <property type="evidence" value="ECO:0007669"/>
    <property type="project" value="UniProtKB-ARBA"/>
</dbReference>
<evidence type="ECO:0000256" key="8">
    <source>
        <dbReference type="ARBA" id="ARBA00048668"/>
    </source>
</evidence>
<dbReference type="InterPro" id="IPR013785">
    <property type="entry name" value="Aldolase_TIM"/>
</dbReference>
<dbReference type="InterPro" id="IPR007229">
    <property type="entry name" value="Nic_PRibTrfase-Fam"/>
</dbReference>
<evidence type="ECO:0000256" key="2">
    <source>
        <dbReference type="ARBA" id="ARBA00010897"/>
    </source>
</evidence>
<proteinExistence type="inferred from homology"/>
<dbReference type="PANTHER" id="PTHR11098">
    <property type="entry name" value="NICOTINATE PHOSPHORIBOSYLTRANSFERASE"/>
    <property type="match status" value="1"/>
</dbReference>
<keyword evidence="4" id="KW-0597">Phosphoprotein</keyword>
<protein>
    <recommendedName>
        <fullName evidence="3 9">Nicotinate phosphoribosyltransferase</fullName>
        <ecNumber evidence="3 9">6.3.4.21</ecNumber>
    </recommendedName>
</protein>
<evidence type="ECO:0000256" key="3">
    <source>
        <dbReference type="ARBA" id="ARBA00013236"/>
    </source>
</evidence>